<organism evidence="1 2">
    <name type="scientific">Rubritalea tangerina</name>
    <dbReference type="NCBI Taxonomy" id="430798"/>
    <lineage>
        <taxon>Bacteria</taxon>
        <taxon>Pseudomonadati</taxon>
        <taxon>Verrucomicrobiota</taxon>
        <taxon>Verrucomicrobiia</taxon>
        <taxon>Verrucomicrobiales</taxon>
        <taxon>Rubritaleaceae</taxon>
        <taxon>Rubritalea</taxon>
    </lineage>
</organism>
<sequence>MERTVSDRFRIFSKLNFFSHPRIATILMAYCVENFHTQCYPSASRDTDNIHNKRIDISTSPTTNSDI</sequence>
<accession>A0ABW4ZFU2</accession>
<evidence type="ECO:0000313" key="2">
    <source>
        <dbReference type="Proteomes" id="UP001597389"/>
    </source>
</evidence>
<evidence type="ECO:0000313" key="1">
    <source>
        <dbReference type="EMBL" id="MFD2160734.1"/>
    </source>
</evidence>
<dbReference type="RefSeq" id="WP_377089868.1">
    <property type="nucleotide sequence ID" value="NZ_JBHSJL010000014.1"/>
</dbReference>
<proteinExistence type="predicted"/>
<comment type="caution">
    <text evidence="1">The sequence shown here is derived from an EMBL/GenBank/DDBJ whole genome shotgun (WGS) entry which is preliminary data.</text>
</comment>
<protein>
    <submittedName>
        <fullName evidence="1">Uncharacterized protein</fullName>
    </submittedName>
</protein>
<gene>
    <name evidence="1" type="ORF">ACFSW8_17650</name>
</gene>
<reference evidence="2" key="1">
    <citation type="journal article" date="2019" name="Int. J. Syst. Evol. Microbiol.">
        <title>The Global Catalogue of Microorganisms (GCM) 10K type strain sequencing project: providing services to taxonomists for standard genome sequencing and annotation.</title>
        <authorList>
            <consortium name="The Broad Institute Genomics Platform"/>
            <consortium name="The Broad Institute Genome Sequencing Center for Infectious Disease"/>
            <person name="Wu L."/>
            <person name="Ma J."/>
        </authorList>
    </citation>
    <scope>NUCLEOTIDE SEQUENCE [LARGE SCALE GENOMIC DNA]</scope>
    <source>
        <strain evidence="2">CCUG 57942</strain>
    </source>
</reference>
<dbReference type="Proteomes" id="UP001597389">
    <property type="component" value="Unassembled WGS sequence"/>
</dbReference>
<keyword evidence="2" id="KW-1185">Reference proteome</keyword>
<dbReference type="EMBL" id="JBHUJB010000089">
    <property type="protein sequence ID" value="MFD2160734.1"/>
    <property type="molecule type" value="Genomic_DNA"/>
</dbReference>
<name>A0ABW4ZFU2_9BACT</name>